<feature type="compositionally biased region" description="Basic and acidic residues" evidence="1">
    <location>
        <begin position="391"/>
        <end position="402"/>
    </location>
</feature>
<dbReference type="GO" id="GO:0005739">
    <property type="term" value="C:mitochondrion"/>
    <property type="evidence" value="ECO:0007669"/>
    <property type="project" value="InterPro"/>
</dbReference>
<gene>
    <name evidence="3" type="ORF">FIBSPDRAFT_874567</name>
</gene>
<dbReference type="OrthoDB" id="2444174at2759"/>
<dbReference type="PANTHER" id="PTHR39468:SF1">
    <property type="entry name" value="MTF2-LIKE C-TERMINAL DOMAIN-CONTAINING PROTEIN"/>
    <property type="match status" value="1"/>
</dbReference>
<dbReference type="STRING" id="436010.A0A165XE35"/>
<evidence type="ECO:0000313" key="4">
    <source>
        <dbReference type="Proteomes" id="UP000076532"/>
    </source>
</evidence>
<organism evidence="3 4">
    <name type="scientific">Athelia psychrophila</name>
    <dbReference type="NCBI Taxonomy" id="1759441"/>
    <lineage>
        <taxon>Eukaryota</taxon>
        <taxon>Fungi</taxon>
        <taxon>Dikarya</taxon>
        <taxon>Basidiomycota</taxon>
        <taxon>Agaricomycotina</taxon>
        <taxon>Agaricomycetes</taxon>
        <taxon>Agaricomycetidae</taxon>
        <taxon>Atheliales</taxon>
        <taxon>Atheliaceae</taxon>
        <taxon>Athelia</taxon>
    </lineage>
</organism>
<sequence length="441" mass="50074">MLHGARDALNDIDQTRQAIDCRCTTPVSTQIGATSTASYRRLSHSFLSYPHTSQTRLNSRTYATRSSGPKTPPASGSIFAKSESAWDHVFSDIQDMPALLPTGGRDRITSPVPAGVASRSRRQAMTAREISAFDEMFSMIFDAVSGQKAIDSPADNVGIGRAPNGAGAADEMTEFFSKMRGHSKKLRWTTQSDEELDRKKEEMELCETDQQLLVWAMREVFGESRRYYDAALQAMKDVANGDEVKELPNLQPEIYPRLVALLVRQFRDKYRDPHLALSMFDHARHLSVASYVFGCTTPAYNELIETRWRCFRDLKGVHDALEEMTVNGVDPDNRTKTLIEEVRREVGERNKWEEESELGSGEVWVMMNKIEALIIGRPGAKKRSAKPRKPQPSDEAWKKEALVDDEEDGWEFGTWEREQKPKRWERPAKPEKTQAVHDLDF</sequence>
<dbReference type="AlphaFoldDB" id="A0A165XE35"/>
<dbReference type="Proteomes" id="UP000076532">
    <property type="component" value="Unassembled WGS sequence"/>
</dbReference>
<evidence type="ECO:0000313" key="3">
    <source>
        <dbReference type="EMBL" id="KZP08454.1"/>
    </source>
</evidence>
<evidence type="ECO:0000256" key="1">
    <source>
        <dbReference type="SAM" id="MobiDB-lite"/>
    </source>
</evidence>
<dbReference type="InterPro" id="IPR043837">
    <property type="entry name" value="Mtf2-like_C"/>
</dbReference>
<evidence type="ECO:0000259" key="2">
    <source>
        <dbReference type="Pfam" id="PF19189"/>
    </source>
</evidence>
<name>A0A165XE35_9AGAM</name>
<dbReference type="PANTHER" id="PTHR39468">
    <property type="entry name" value="CHROMOSOME 7, WHOLE GENOME SHOTGUN SEQUENCE"/>
    <property type="match status" value="1"/>
</dbReference>
<dbReference type="EMBL" id="KV417721">
    <property type="protein sequence ID" value="KZP08454.1"/>
    <property type="molecule type" value="Genomic_DNA"/>
</dbReference>
<feature type="region of interest" description="Disordered" evidence="1">
    <location>
        <begin position="378"/>
        <end position="441"/>
    </location>
</feature>
<feature type="compositionally biased region" description="Basic and acidic residues" evidence="1">
    <location>
        <begin position="414"/>
        <end position="441"/>
    </location>
</feature>
<reference evidence="3 4" key="1">
    <citation type="journal article" date="2016" name="Mol. Biol. Evol.">
        <title>Comparative Genomics of Early-Diverging Mushroom-Forming Fungi Provides Insights into the Origins of Lignocellulose Decay Capabilities.</title>
        <authorList>
            <person name="Nagy L.G."/>
            <person name="Riley R."/>
            <person name="Tritt A."/>
            <person name="Adam C."/>
            <person name="Daum C."/>
            <person name="Floudas D."/>
            <person name="Sun H."/>
            <person name="Yadav J.S."/>
            <person name="Pangilinan J."/>
            <person name="Larsson K.H."/>
            <person name="Matsuura K."/>
            <person name="Barry K."/>
            <person name="Labutti K."/>
            <person name="Kuo R."/>
            <person name="Ohm R.A."/>
            <person name="Bhattacharya S.S."/>
            <person name="Shirouzu T."/>
            <person name="Yoshinaga Y."/>
            <person name="Martin F.M."/>
            <person name="Grigoriev I.V."/>
            <person name="Hibbett D.S."/>
        </authorList>
    </citation>
    <scope>NUCLEOTIDE SEQUENCE [LARGE SCALE GENOMIC DNA]</scope>
    <source>
        <strain evidence="3 4">CBS 109695</strain>
    </source>
</reference>
<feature type="region of interest" description="Disordered" evidence="1">
    <location>
        <begin position="101"/>
        <end position="120"/>
    </location>
</feature>
<accession>A0A165XE35</accession>
<feature type="domain" description="Mtf2-like C-terminal" evidence="2">
    <location>
        <begin position="193"/>
        <end position="371"/>
    </location>
</feature>
<dbReference type="InterPro" id="IPR040009">
    <property type="entry name" value="Mtf2/C5D6.12-like"/>
</dbReference>
<keyword evidence="4" id="KW-1185">Reference proteome</keyword>
<dbReference type="Pfam" id="PF19189">
    <property type="entry name" value="Mtf2"/>
    <property type="match status" value="1"/>
</dbReference>
<proteinExistence type="predicted"/>
<feature type="compositionally biased region" description="Basic residues" evidence="1">
    <location>
        <begin position="379"/>
        <end position="389"/>
    </location>
</feature>
<protein>
    <recommendedName>
        <fullName evidence="2">Mtf2-like C-terminal domain-containing protein</fullName>
    </recommendedName>
</protein>